<evidence type="ECO:0000313" key="3">
    <source>
        <dbReference type="Proteomes" id="UP000192656"/>
    </source>
</evidence>
<name>A0A1W2DFM6_9HYPH</name>
<dbReference type="OrthoDB" id="9802676at2"/>
<accession>A0A1W2DFM6</accession>
<dbReference type="Gene3D" id="3.40.140.10">
    <property type="entry name" value="Cytidine Deaminase, domain 2"/>
    <property type="match status" value="1"/>
</dbReference>
<dbReference type="SUPFAM" id="SSF53927">
    <property type="entry name" value="Cytidine deaminase-like"/>
    <property type="match status" value="1"/>
</dbReference>
<dbReference type="Pfam" id="PF00383">
    <property type="entry name" value="dCMP_cyt_deam_1"/>
    <property type="match status" value="1"/>
</dbReference>
<sequence>MESSSVSETDRKHLARCVELAEQAVETGNRPFGSVLVSGDGRVLQEDYNRTGSGDPTRHPEFALARWAAENLAPEERFSATLYTSGEHCPMCATAHAWVGLGRIVFATSTEDLVVWLDEFGAKPLPYKPIGTRELLPGHPIAGPDDTFREAVKALHGRVHGG</sequence>
<dbReference type="AlphaFoldDB" id="A0A1W2DFM6"/>
<dbReference type="PROSITE" id="PS51747">
    <property type="entry name" value="CYT_DCMP_DEAMINASES_2"/>
    <property type="match status" value="1"/>
</dbReference>
<dbReference type="EMBL" id="FWXR01000014">
    <property type="protein sequence ID" value="SMC95738.1"/>
    <property type="molecule type" value="Genomic_DNA"/>
</dbReference>
<dbReference type="GO" id="GO:0003824">
    <property type="term" value="F:catalytic activity"/>
    <property type="evidence" value="ECO:0007669"/>
    <property type="project" value="InterPro"/>
</dbReference>
<evidence type="ECO:0000259" key="1">
    <source>
        <dbReference type="PROSITE" id="PS51747"/>
    </source>
</evidence>
<organism evidence="2 3">
    <name type="scientific">Fulvimarina manganoxydans</name>
    <dbReference type="NCBI Taxonomy" id="937218"/>
    <lineage>
        <taxon>Bacteria</taxon>
        <taxon>Pseudomonadati</taxon>
        <taxon>Pseudomonadota</taxon>
        <taxon>Alphaproteobacteria</taxon>
        <taxon>Hyphomicrobiales</taxon>
        <taxon>Aurantimonadaceae</taxon>
        <taxon>Fulvimarina</taxon>
    </lineage>
</organism>
<dbReference type="InterPro" id="IPR016193">
    <property type="entry name" value="Cytidine_deaminase-like"/>
</dbReference>
<dbReference type="PANTHER" id="PTHR11079:SF179">
    <property type="entry name" value="TRNA(ADENINE(34)) DEAMINASE, CHLOROPLASTIC"/>
    <property type="match status" value="1"/>
</dbReference>
<reference evidence="2 3" key="1">
    <citation type="submission" date="2017-04" db="EMBL/GenBank/DDBJ databases">
        <authorList>
            <person name="Afonso C.L."/>
            <person name="Miller P.J."/>
            <person name="Scott M.A."/>
            <person name="Spackman E."/>
            <person name="Goraichik I."/>
            <person name="Dimitrov K.M."/>
            <person name="Suarez D.L."/>
            <person name="Swayne D.E."/>
        </authorList>
    </citation>
    <scope>NUCLEOTIDE SEQUENCE [LARGE SCALE GENOMIC DNA]</scope>
    <source>
        <strain evidence="2 3">CGMCC 1.10972</strain>
    </source>
</reference>
<dbReference type="RefSeq" id="WP_084411155.1">
    <property type="nucleotide sequence ID" value="NZ_FWXR01000014.1"/>
</dbReference>
<proteinExistence type="predicted"/>
<dbReference type="PANTHER" id="PTHR11079">
    <property type="entry name" value="CYTOSINE DEAMINASE FAMILY MEMBER"/>
    <property type="match status" value="1"/>
</dbReference>
<keyword evidence="3" id="KW-1185">Reference proteome</keyword>
<dbReference type="STRING" id="937218.SAMN06297251_11468"/>
<dbReference type="Proteomes" id="UP000192656">
    <property type="component" value="Unassembled WGS sequence"/>
</dbReference>
<gene>
    <name evidence="2" type="ORF">SAMN06297251_11468</name>
</gene>
<feature type="domain" description="CMP/dCMP-type deaminase" evidence="1">
    <location>
        <begin position="8"/>
        <end position="124"/>
    </location>
</feature>
<dbReference type="InterPro" id="IPR002125">
    <property type="entry name" value="CMP_dCMP_dom"/>
</dbReference>
<dbReference type="CDD" id="cd01285">
    <property type="entry name" value="nucleoside_deaminase"/>
    <property type="match status" value="1"/>
</dbReference>
<protein>
    <submittedName>
        <fullName evidence="2">tRNA(Arg) A34 adenosine deaminase TadA</fullName>
    </submittedName>
</protein>
<evidence type="ECO:0000313" key="2">
    <source>
        <dbReference type="EMBL" id="SMC95738.1"/>
    </source>
</evidence>